<proteinExistence type="inferred from homology"/>
<evidence type="ECO:0000256" key="3">
    <source>
        <dbReference type="ARBA" id="ARBA00022723"/>
    </source>
</evidence>
<dbReference type="InterPro" id="IPR036322">
    <property type="entry name" value="WD40_repeat_dom_sf"/>
</dbReference>
<keyword evidence="5" id="KW-0863">Zinc-finger</keyword>
<dbReference type="Gene3D" id="2.130.10.10">
    <property type="entry name" value="YVTN repeat-like/Quinoprotein amine dehydrogenase"/>
    <property type="match status" value="2"/>
</dbReference>
<comment type="caution">
    <text evidence="11">The sequence shown here is derived from an EMBL/GenBank/DDBJ whole genome shotgun (WGS) entry which is preliminary data.</text>
</comment>
<feature type="compositionally biased region" description="Polar residues" evidence="9">
    <location>
        <begin position="1099"/>
        <end position="1112"/>
    </location>
</feature>
<dbReference type="SMART" id="SM00320">
    <property type="entry name" value="WD40"/>
    <property type="match status" value="7"/>
</dbReference>
<feature type="region of interest" description="Disordered" evidence="9">
    <location>
        <begin position="1284"/>
        <end position="1315"/>
    </location>
</feature>
<feature type="region of interest" description="Disordered" evidence="9">
    <location>
        <begin position="80"/>
        <end position="101"/>
    </location>
</feature>
<dbReference type="GO" id="GO:1904263">
    <property type="term" value="P:positive regulation of TORC1 signaling"/>
    <property type="evidence" value="ECO:0007669"/>
    <property type="project" value="TreeGrafter"/>
</dbReference>
<protein>
    <recommendedName>
        <fullName evidence="7">GATOR2 complex protein WDR24</fullName>
    </recommendedName>
</protein>
<evidence type="ECO:0000256" key="6">
    <source>
        <dbReference type="ARBA" id="ARBA00022833"/>
    </source>
</evidence>
<keyword evidence="6" id="KW-0862">Zinc</keyword>
<keyword evidence="12" id="KW-1185">Reference proteome</keyword>
<evidence type="ECO:0000256" key="5">
    <source>
        <dbReference type="ARBA" id="ARBA00022771"/>
    </source>
</evidence>
<evidence type="ECO:0000313" key="11">
    <source>
        <dbReference type="EMBL" id="KAG5442031.1"/>
    </source>
</evidence>
<dbReference type="InterPro" id="IPR049566">
    <property type="entry name" value="WDR59_RTC1-like_RING_Znf"/>
</dbReference>
<dbReference type="InterPro" id="IPR015943">
    <property type="entry name" value="WD40/YVTN_repeat-like_dom_sf"/>
</dbReference>
<dbReference type="Pfam" id="PF17120">
    <property type="entry name" value="zf-RING_16"/>
    <property type="match status" value="1"/>
</dbReference>
<evidence type="ECO:0000256" key="8">
    <source>
        <dbReference type="PROSITE-ProRule" id="PRU00221"/>
    </source>
</evidence>
<evidence type="ECO:0000256" key="7">
    <source>
        <dbReference type="ARBA" id="ARBA00040269"/>
    </source>
</evidence>
<evidence type="ECO:0000259" key="10">
    <source>
        <dbReference type="Pfam" id="PF17120"/>
    </source>
</evidence>
<dbReference type="SUPFAM" id="SSF50978">
    <property type="entry name" value="WD40 repeat-like"/>
    <property type="match status" value="1"/>
</dbReference>
<dbReference type="Pfam" id="PF00400">
    <property type="entry name" value="WD40"/>
    <property type="match status" value="2"/>
</dbReference>
<feature type="domain" description="WDR59/RTC1-like RING zinc finger" evidence="10">
    <location>
        <begin position="1380"/>
        <end position="1429"/>
    </location>
</feature>
<comment type="similarity">
    <text evidence="1">Belongs to the WD repeat WDR24 family.</text>
</comment>
<dbReference type="OrthoDB" id="60955at2759"/>
<reference evidence="11 12" key="1">
    <citation type="journal article" date="2018" name="Biotechnol. Adv.">
        <title>Improved genomic resources and new bioinformatic workflow for the carcinogenic parasite Clonorchis sinensis: Biotechnological implications.</title>
        <authorList>
            <person name="Wang D."/>
            <person name="Korhonen P.K."/>
            <person name="Gasser R.B."/>
            <person name="Young N.D."/>
        </authorList>
    </citation>
    <scope>NUCLEOTIDE SEQUENCE [LARGE SCALE GENOMIC DNA]</scope>
    <source>
        <strain evidence="11">Cs-k2</strain>
    </source>
</reference>
<dbReference type="GO" id="GO:0016239">
    <property type="term" value="P:positive regulation of macroautophagy"/>
    <property type="evidence" value="ECO:0007669"/>
    <property type="project" value="TreeGrafter"/>
</dbReference>
<dbReference type="GO" id="GO:0008270">
    <property type="term" value="F:zinc ion binding"/>
    <property type="evidence" value="ECO:0007669"/>
    <property type="project" value="UniProtKB-KW"/>
</dbReference>
<dbReference type="PROSITE" id="PS00678">
    <property type="entry name" value="WD_REPEATS_1"/>
    <property type="match status" value="2"/>
</dbReference>
<keyword evidence="3" id="KW-0479">Metal-binding</keyword>
<dbReference type="GO" id="GO:0005829">
    <property type="term" value="C:cytosol"/>
    <property type="evidence" value="ECO:0007669"/>
    <property type="project" value="TreeGrafter"/>
</dbReference>
<feature type="repeat" description="WD" evidence="8">
    <location>
        <begin position="308"/>
        <end position="334"/>
    </location>
</feature>
<dbReference type="CDD" id="cd16693">
    <property type="entry name" value="mRING-H2-C3H3C2_WDR24"/>
    <property type="match status" value="1"/>
</dbReference>
<feature type="region of interest" description="Disordered" evidence="9">
    <location>
        <begin position="900"/>
        <end position="931"/>
    </location>
</feature>
<feature type="region of interest" description="Disordered" evidence="9">
    <location>
        <begin position="1075"/>
        <end position="1124"/>
    </location>
</feature>
<feature type="region of interest" description="Disordered" evidence="9">
    <location>
        <begin position="772"/>
        <end position="830"/>
    </location>
</feature>
<evidence type="ECO:0000256" key="4">
    <source>
        <dbReference type="ARBA" id="ARBA00022737"/>
    </source>
</evidence>
<dbReference type="InterPro" id="IPR019775">
    <property type="entry name" value="WD40_repeat_CS"/>
</dbReference>
<sequence length="1431" mass="156540">MFGTGWDISPLGLISSARMRLIVPCHRRNFQHYAKMRQYLSSMNSHMMVEHLEETLEDSLVSSSSIRICRSQLASDFSAPHAAQENVGRSDSRRVRGRNPQMCSKTIGNQLLIHAIGRHDKQTLIKFQPMRLLHRRYQTNRTEVTINRYLVKKNHSAVAPFRYLDAMPPEGSTRAGILPGCPSQDRRSRDTEVGFERWTFSVMSVMSDRLGRSRSFGKGTVIYATDGALNSLAVNSKAELLATAGRNTFHVFSIHPDKFLSIPRAKSTSRLFVSSNDSVVNGLDHNSSLGSPLTTQSSQVSCPRAHSVTDVTWSCADNVLATGSSNGAITLWEVGSVITQLKSFCGHLRSIHCLMFHPTNPWELLTASQDGKLNLFDTREPNPGTSPRTFIQRAAVPSPVRDVTYCPRNSYLFAAAQENGTLSIWDTRQSGRPYLAFQGHSCSIASLDWLPNWPGISRNWLVTAGAVDHLTKVWNFSQLPSGQSACPPVVYTVRTSNVSRVRWRPGVPTQLVSSCNQTFDLSAYLWDLKRPYLPYAAFEEHKSIVTSISWCPAETDYFYTVGRDGLLIRHCVADGVRPAESASPVALAFSPRGNLAHAVSRDRVLAVQPPPVVDETNVVTQSIYYPPRRTHSNLLNSTTVSTLTPTDAPPGFYAAPSASASSDQLGLANLPEMGSTRSAELFISQAQSLLFCFEPSFESLVHADWINAGNALVPDLIMALAKHYRFVGPSVDWVCRHNATVALRFGQSFLVQFWSMLRAIYGTTTNFAGRRKTASLRSSSGPSAAKPSENVAGSQNPAAIGSQTQKSSNVRSSSRKPCEPTETTGNPLVVHGASVNTSEHRSVKPGNVFLTDVLRAVGIRPGSLESTVGRTTSVGVNQHAEGNDFDEGWQPDAVGSEACVPVSPDQRDRYPSSSRFASDLHIPSNKNTLSQPEQVMGSQELEMTAVVSNTIPIRNRGTSISKASRSPGSSHLLGMSASSAHTCDSLGEPVDFLFHYPPHVPLQDPSILDGPCNGQQLPHSAHLSSGVNTRGEKEPSYMHEICEPDDPVPLDGGYIPDEAFHVRHPFERHLQVSLEPRDEDTASKRATEEEVEKEVGTRYDTSIPTKSKTHTNFPGPHSEGVHKDNIDSTIVNEPRVNKPVTDAHPDTGVHLLAPFNSALGPSPRHAAELGTLQLPDASSLVVQWLYELVEAGHVQTVCTALLALGSERLRITEWITEARISSWFMAYLELLSRFRLWTVCARIIKQCGSSKGGVDSVHVQKDLRRVMAMQPAIRPLCRLNTETESDTYKSTNTGPSDSKQESSIRTRWKSGSTGGATSLLNSTSVSALAPDVSSANQTSTTLSIHCGRCSKRFVATEATQLATGHAGWACSRHASTADAINATCALCHQTVRGLFVWCRGCSHGGHLEHMQAWLSRRSECPTGCGHRCEYG</sequence>
<evidence type="ECO:0000256" key="2">
    <source>
        <dbReference type="ARBA" id="ARBA00022574"/>
    </source>
</evidence>
<accession>A0A8T1LZW0</accession>
<evidence type="ECO:0000256" key="1">
    <source>
        <dbReference type="ARBA" id="ARBA00008134"/>
    </source>
</evidence>
<reference evidence="11 12" key="2">
    <citation type="journal article" date="2021" name="Genomics">
        <title>High-quality reference genome for Clonorchis sinensis.</title>
        <authorList>
            <person name="Young N.D."/>
            <person name="Stroehlein A.J."/>
            <person name="Kinkar L."/>
            <person name="Wang T."/>
            <person name="Sohn W.M."/>
            <person name="Chang B.C.H."/>
            <person name="Kaur P."/>
            <person name="Weisz D."/>
            <person name="Dudchenko O."/>
            <person name="Aiden E.L."/>
            <person name="Korhonen P.K."/>
            <person name="Gasser R.B."/>
        </authorList>
    </citation>
    <scope>NUCLEOTIDE SEQUENCE [LARGE SCALE GENOMIC DNA]</scope>
    <source>
        <strain evidence="11">Cs-k2</strain>
    </source>
</reference>
<evidence type="ECO:0000313" key="12">
    <source>
        <dbReference type="Proteomes" id="UP000286415"/>
    </source>
</evidence>
<organism evidence="11 12">
    <name type="scientific">Clonorchis sinensis</name>
    <name type="common">Chinese liver fluke</name>
    <dbReference type="NCBI Taxonomy" id="79923"/>
    <lineage>
        <taxon>Eukaryota</taxon>
        <taxon>Metazoa</taxon>
        <taxon>Spiralia</taxon>
        <taxon>Lophotrochozoa</taxon>
        <taxon>Platyhelminthes</taxon>
        <taxon>Trematoda</taxon>
        <taxon>Digenea</taxon>
        <taxon>Opisthorchiida</taxon>
        <taxon>Opisthorchiata</taxon>
        <taxon>Opisthorchiidae</taxon>
        <taxon>Clonorchis</taxon>
    </lineage>
</organism>
<dbReference type="PANTHER" id="PTHR46200:SF1">
    <property type="entry name" value="GATOR COMPLEX PROTEIN WDR24"/>
    <property type="match status" value="1"/>
</dbReference>
<feature type="compositionally biased region" description="Basic and acidic residues" evidence="9">
    <location>
        <begin position="1075"/>
        <end position="1097"/>
    </location>
</feature>
<dbReference type="EMBL" id="NIRI02000076">
    <property type="protein sequence ID" value="KAG5442031.1"/>
    <property type="molecule type" value="Genomic_DNA"/>
</dbReference>
<dbReference type="InterPro" id="IPR001680">
    <property type="entry name" value="WD40_rpt"/>
</dbReference>
<dbReference type="InterPro" id="IPR037590">
    <property type="entry name" value="WDR24"/>
</dbReference>
<keyword evidence="2 8" id="KW-0853">WD repeat</keyword>
<feature type="compositionally biased region" description="Polar residues" evidence="9">
    <location>
        <begin position="1305"/>
        <end position="1315"/>
    </location>
</feature>
<dbReference type="Proteomes" id="UP000286415">
    <property type="component" value="Unassembled WGS sequence"/>
</dbReference>
<dbReference type="PROSITE" id="PS50082">
    <property type="entry name" value="WD_REPEATS_2"/>
    <property type="match status" value="1"/>
</dbReference>
<dbReference type="GO" id="GO:0005774">
    <property type="term" value="C:vacuolar membrane"/>
    <property type="evidence" value="ECO:0007669"/>
    <property type="project" value="TreeGrafter"/>
</dbReference>
<feature type="compositionally biased region" description="Polar residues" evidence="9">
    <location>
        <begin position="791"/>
        <end position="812"/>
    </location>
</feature>
<dbReference type="PANTHER" id="PTHR46200">
    <property type="entry name" value="GATOR COMPLEX PROTEIN WDR24"/>
    <property type="match status" value="1"/>
</dbReference>
<keyword evidence="4" id="KW-0677">Repeat</keyword>
<gene>
    <name evidence="11" type="ORF">CSKR_111688</name>
</gene>
<feature type="compositionally biased region" description="Polar residues" evidence="9">
    <location>
        <begin position="1288"/>
        <end position="1297"/>
    </location>
</feature>
<evidence type="ECO:0000256" key="9">
    <source>
        <dbReference type="SAM" id="MobiDB-lite"/>
    </source>
</evidence>
<name>A0A8T1LZW0_CLOSI</name>
<dbReference type="GO" id="GO:0061700">
    <property type="term" value="C:GATOR2 complex"/>
    <property type="evidence" value="ECO:0007669"/>
    <property type="project" value="TreeGrafter"/>
</dbReference>